<proteinExistence type="predicted"/>
<keyword evidence="1" id="KW-1133">Transmembrane helix</keyword>
<dbReference type="PATRIC" id="fig|584657.3.peg.2470"/>
<feature type="transmembrane region" description="Helical" evidence="1">
    <location>
        <begin position="107"/>
        <end position="130"/>
    </location>
</feature>
<evidence type="ECO:0000313" key="4">
    <source>
        <dbReference type="Proteomes" id="UP000019494"/>
    </source>
</evidence>
<keyword evidence="1" id="KW-0472">Membrane</keyword>
<organism evidence="3 4">
    <name type="scientific">Intrasporangium chromatireducens Q5-1</name>
    <dbReference type="NCBI Taxonomy" id="584657"/>
    <lineage>
        <taxon>Bacteria</taxon>
        <taxon>Bacillati</taxon>
        <taxon>Actinomycetota</taxon>
        <taxon>Actinomycetes</taxon>
        <taxon>Micrococcales</taxon>
        <taxon>Intrasporangiaceae</taxon>
        <taxon>Intrasporangium</taxon>
    </lineage>
</organism>
<dbReference type="PANTHER" id="PTHR14969:SF13">
    <property type="entry name" value="AT30094P"/>
    <property type="match status" value="1"/>
</dbReference>
<feature type="transmembrane region" description="Helical" evidence="1">
    <location>
        <begin position="206"/>
        <end position="224"/>
    </location>
</feature>
<dbReference type="Pfam" id="PF01569">
    <property type="entry name" value="PAP2"/>
    <property type="match status" value="1"/>
</dbReference>
<sequence>MTELSLQRYDVDPSRPKARKALRDAALRVIAPAVVLFAAIVGIGLLIMGPLGGIPAENSLSRSVQRGRTATWDAVTAVWSHIGNTEIVIAVCVVAVAIVWWRTKQWWFAIVPAIAISVQATVFVIATAIVGRPRPEVKHLDPAPPTSSYPSGHMGASTALYVTFALMAQRIEQAWLRRLLTVVFLIVPVLVGYGRLYRGMHHLSDIIVGLLNGLVCAFLAWHWLRRRDPKGE</sequence>
<dbReference type="InterPro" id="IPR036938">
    <property type="entry name" value="PAP2/HPO_sf"/>
</dbReference>
<dbReference type="PANTHER" id="PTHR14969">
    <property type="entry name" value="SPHINGOSINE-1-PHOSPHATE PHOSPHOHYDROLASE"/>
    <property type="match status" value="1"/>
</dbReference>
<comment type="caution">
    <text evidence="3">The sequence shown here is derived from an EMBL/GenBank/DDBJ whole genome shotgun (WGS) entry which is preliminary data.</text>
</comment>
<evidence type="ECO:0000259" key="2">
    <source>
        <dbReference type="SMART" id="SM00014"/>
    </source>
</evidence>
<gene>
    <name evidence="3" type="ORF">N864_23275</name>
</gene>
<evidence type="ECO:0000313" key="3">
    <source>
        <dbReference type="EMBL" id="EWT05643.1"/>
    </source>
</evidence>
<dbReference type="OrthoDB" id="5289372at2"/>
<feature type="domain" description="Phosphatidic acid phosphatase type 2/haloperoxidase" evidence="2">
    <location>
        <begin position="108"/>
        <end position="221"/>
    </location>
</feature>
<evidence type="ECO:0000256" key="1">
    <source>
        <dbReference type="SAM" id="Phobius"/>
    </source>
</evidence>
<dbReference type="SUPFAM" id="SSF48317">
    <property type="entry name" value="Acid phosphatase/Vanadium-dependent haloperoxidase"/>
    <property type="match status" value="1"/>
</dbReference>
<dbReference type="InterPro" id="IPR000326">
    <property type="entry name" value="PAP2/HPO"/>
</dbReference>
<accession>W9GLF0</accession>
<dbReference type="Gene3D" id="1.20.144.10">
    <property type="entry name" value="Phosphatidic acid phosphatase type 2/haloperoxidase"/>
    <property type="match status" value="1"/>
</dbReference>
<reference evidence="4" key="1">
    <citation type="submission" date="2013-08" db="EMBL/GenBank/DDBJ databases">
        <title>Intrasporangium oryzae NRRL B-24470.</title>
        <authorList>
            <person name="Liu H."/>
            <person name="Wang G."/>
        </authorList>
    </citation>
    <scope>NUCLEOTIDE SEQUENCE [LARGE SCALE GENOMIC DNA]</scope>
    <source>
        <strain evidence="4">Q5-1</strain>
    </source>
</reference>
<feature type="transmembrane region" description="Helical" evidence="1">
    <location>
        <begin position="25"/>
        <end position="48"/>
    </location>
</feature>
<keyword evidence="1" id="KW-0812">Transmembrane</keyword>
<keyword evidence="4" id="KW-1185">Reference proteome</keyword>
<name>W9GLF0_9MICO</name>
<dbReference type="Proteomes" id="UP000019494">
    <property type="component" value="Unassembled WGS sequence"/>
</dbReference>
<feature type="transmembrane region" description="Helical" evidence="1">
    <location>
        <begin position="78"/>
        <end position="100"/>
    </location>
</feature>
<feature type="transmembrane region" description="Helical" evidence="1">
    <location>
        <begin position="150"/>
        <end position="168"/>
    </location>
</feature>
<protein>
    <submittedName>
        <fullName evidence="3">Phospholipid phosphatase</fullName>
    </submittedName>
</protein>
<dbReference type="RefSeq" id="WP_034717124.1">
    <property type="nucleotide sequence ID" value="NZ_AWQS01000098.1"/>
</dbReference>
<dbReference type="SMART" id="SM00014">
    <property type="entry name" value="acidPPc"/>
    <property type="match status" value="1"/>
</dbReference>
<dbReference type="EMBL" id="AWQS01000098">
    <property type="protein sequence ID" value="EWT05643.1"/>
    <property type="molecule type" value="Genomic_DNA"/>
</dbReference>
<feature type="transmembrane region" description="Helical" evidence="1">
    <location>
        <begin position="175"/>
        <end position="194"/>
    </location>
</feature>
<dbReference type="AlphaFoldDB" id="W9GLF0"/>